<keyword evidence="3" id="KW-0256">Endoplasmic reticulum</keyword>
<keyword evidence="8" id="KW-1185">Reference proteome</keyword>
<dbReference type="Proteomes" id="UP000308768">
    <property type="component" value="Unassembled WGS sequence"/>
</dbReference>
<protein>
    <submittedName>
        <fullName evidence="7">Uncharacterized protein</fullName>
    </submittedName>
</protein>
<organism evidence="7 8">
    <name type="scientific">Cryomyces minteri</name>
    <dbReference type="NCBI Taxonomy" id="331657"/>
    <lineage>
        <taxon>Eukaryota</taxon>
        <taxon>Fungi</taxon>
        <taxon>Dikarya</taxon>
        <taxon>Ascomycota</taxon>
        <taxon>Pezizomycotina</taxon>
        <taxon>Dothideomycetes</taxon>
        <taxon>Dothideomycetes incertae sedis</taxon>
        <taxon>Cryomyces</taxon>
    </lineage>
</organism>
<keyword evidence="2 6" id="KW-0812">Transmembrane</keyword>
<feature type="transmembrane region" description="Helical" evidence="6">
    <location>
        <begin position="7"/>
        <end position="28"/>
    </location>
</feature>
<evidence type="ECO:0000256" key="1">
    <source>
        <dbReference type="ARBA" id="ARBA00004477"/>
    </source>
</evidence>
<dbReference type="InterPro" id="IPR024512">
    <property type="entry name" value="Ser_palmitoyltrfase_ssu-like"/>
</dbReference>
<dbReference type="OrthoDB" id="202672at2759"/>
<evidence type="ECO:0000256" key="3">
    <source>
        <dbReference type="ARBA" id="ARBA00022824"/>
    </source>
</evidence>
<gene>
    <name evidence="7" type="ORF">B0A49_09861</name>
</gene>
<dbReference type="STRING" id="331657.A0A4U0WGY0"/>
<evidence type="ECO:0000313" key="8">
    <source>
        <dbReference type="Proteomes" id="UP000308768"/>
    </source>
</evidence>
<comment type="subcellular location">
    <subcellularLocation>
        <location evidence="1">Endoplasmic reticulum membrane</location>
        <topology evidence="1">Multi-pass membrane protein</topology>
    </subcellularLocation>
</comment>
<keyword evidence="4 6" id="KW-1133">Transmembrane helix</keyword>
<dbReference type="Pfam" id="PF11779">
    <property type="entry name" value="SPT_ssu-like"/>
    <property type="match status" value="1"/>
</dbReference>
<dbReference type="EMBL" id="NAJN01001609">
    <property type="protein sequence ID" value="TKA62180.1"/>
    <property type="molecule type" value="Genomic_DNA"/>
</dbReference>
<evidence type="ECO:0000313" key="7">
    <source>
        <dbReference type="EMBL" id="TKA62180.1"/>
    </source>
</evidence>
<dbReference type="AlphaFoldDB" id="A0A4U0WGY0"/>
<evidence type="ECO:0000256" key="6">
    <source>
        <dbReference type="SAM" id="Phobius"/>
    </source>
</evidence>
<keyword evidence="5 6" id="KW-0472">Membrane</keyword>
<sequence>MLDPQTVLLTTLCVVLLLLIGATMFYPANIVRWLQRKKYQYEVTFSLYMLTPTEKFIFNSILFLIFSMVLIAASLYLPEHISNISRRATYYYAGDDHNIPLSGALSKALPGIPPEGTSIPLQGDDEAAVAQTLKSAAAEAAAQTMAAVKEAVRQVSGGGAVRAKEEL</sequence>
<comment type="caution">
    <text evidence="7">The sequence shown here is derived from an EMBL/GenBank/DDBJ whole genome shotgun (WGS) entry which is preliminary data.</text>
</comment>
<evidence type="ECO:0000256" key="2">
    <source>
        <dbReference type="ARBA" id="ARBA00022692"/>
    </source>
</evidence>
<dbReference type="GO" id="GO:0005789">
    <property type="term" value="C:endoplasmic reticulum membrane"/>
    <property type="evidence" value="ECO:0007669"/>
    <property type="project" value="UniProtKB-SubCell"/>
</dbReference>
<name>A0A4U0WGY0_9PEZI</name>
<evidence type="ECO:0000256" key="5">
    <source>
        <dbReference type="ARBA" id="ARBA00023136"/>
    </source>
</evidence>
<proteinExistence type="predicted"/>
<feature type="transmembrane region" description="Helical" evidence="6">
    <location>
        <begin position="56"/>
        <end position="77"/>
    </location>
</feature>
<reference evidence="7 8" key="1">
    <citation type="submission" date="2017-03" db="EMBL/GenBank/DDBJ databases">
        <title>Genomes of endolithic fungi from Antarctica.</title>
        <authorList>
            <person name="Coleine C."/>
            <person name="Masonjones S."/>
            <person name="Stajich J.E."/>
        </authorList>
    </citation>
    <scope>NUCLEOTIDE SEQUENCE [LARGE SCALE GENOMIC DNA]</scope>
    <source>
        <strain evidence="7 8">CCFEE 5187</strain>
    </source>
</reference>
<evidence type="ECO:0000256" key="4">
    <source>
        <dbReference type="ARBA" id="ARBA00022989"/>
    </source>
</evidence>
<accession>A0A4U0WGY0</accession>